<dbReference type="InterPro" id="IPR013766">
    <property type="entry name" value="Thioredoxin_domain"/>
</dbReference>
<feature type="domain" description="Thioredoxin" evidence="1">
    <location>
        <begin position="44"/>
        <end position="129"/>
    </location>
</feature>
<dbReference type="InterPro" id="IPR050620">
    <property type="entry name" value="Thioredoxin_H-type-like"/>
</dbReference>
<reference evidence="2 3" key="1">
    <citation type="journal article" date="2015" name="Sci. Rep.">
        <title>Genome of the facultative scuticociliatosis pathogen Pseudocohnilembus persalinus provides insight into its virulence through horizontal gene transfer.</title>
        <authorList>
            <person name="Xiong J."/>
            <person name="Wang G."/>
            <person name="Cheng J."/>
            <person name="Tian M."/>
            <person name="Pan X."/>
            <person name="Warren A."/>
            <person name="Jiang C."/>
            <person name="Yuan D."/>
            <person name="Miao W."/>
        </authorList>
    </citation>
    <scope>NUCLEOTIDE SEQUENCE [LARGE SCALE GENOMIC DNA]</scope>
    <source>
        <strain evidence="2">36N120E</strain>
    </source>
</reference>
<proteinExistence type="predicted"/>
<dbReference type="CDD" id="cd02947">
    <property type="entry name" value="TRX_family"/>
    <property type="match status" value="1"/>
</dbReference>
<evidence type="ECO:0000313" key="3">
    <source>
        <dbReference type="Proteomes" id="UP000054937"/>
    </source>
</evidence>
<dbReference type="PANTHER" id="PTHR10438:SF468">
    <property type="entry name" value="THIOREDOXIN-1-RELATED"/>
    <property type="match status" value="1"/>
</dbReference>
<keyword evidence="3" id="KW-1185">Reference proteome</keyword>
<dbReference type="InParanoid" id="A0A0V0QHY6"/>
<dbReference type="AlphaFoldDB" id="A0A0V0QHY6"/>
<gene>
    <name evidence="2" type="ORF">PPERSA_00459</name>
</gene>
<dbReference type="OrthoDB" id="2121326at2759"/>
<dbReference type="Proteomes" id="UP000054937">
    <property type="component" value="Unassembled WGS sequence"/>
</dbReference>
<sequence>MQKILQKSQSAIQKLPIFGRYCYTEIKNSSVKQFDDIMELKNYLKKTRPTRHVVYAGASWNPMCEQASQDFAELSNKYPGYEFIQIDTDINVKAKKYFDVKCEPEYIIMNLGQEITRQTGQSKEALIQKFEKVEDQFSRYTFIPGTDTYENFEDQFMADYEEHDREFDWWAR</sequence>
<name>A0A0V0QHY6_PSEPJ</name>
<dbReference type="OMA" id="TEQWEGP"/>
<dbReference type="Pfam" id="PF00085">
    <property type="entry name" value="Thioredoxin"/>
    <property type="match status" value="1"/>
</dbReference>
<evidence type="ECO:0000259" key="1">
    <source>
        <dbReference type="Pfam" id="PF00085"/>
    </source>
</evidence>
<evidence type="ECO:0000313" key="2">
    <source>
        <dbReference type="EMBL" id="KRX01837.1"/>
    </source>
</evidence>
<dbReference type="SUPFAM" id="SSF52833">
    <property type="entry name" value="Thioredoxin-like"/>
    <property type="match status" value="1"/>
</dbReference>
<comment type="caution">
    <text evidence="2">The sequence shown here is derived from an EMBL/GenBank/DDBJ whole genome shotgun (WGS) entry which is preliminary data.</text>
</comment>
<dbReference type="InterPro" id="IPR036249">
    <property type="entry name" value="Thioredoxin-like_sf"/>
</dbReference>
<protein>
    <submittedName>
        <fullName evidence="2">Thioredoxin-like fold</fullName>
    </submittedName>
</protein>
<organism evidence="2 3">
    <name type="scientific">Pseudocohnilembus persalinus</name>
    <name type="common">Ciliate</name>
    <dbReference type="NCBI Taxonomy" id="266149"/>
    <lineage>
        <taxon>Eukaryota</taxon>
        <taxon>Sar</taxon>
        <taxon>Alveolata</taxon>
        <taxon>Ciliophora</taxon>
        <taxon>Intramacronucleata</taxon>
        <taxon>Oligohymenophorea</taxon>
        <taxon>Scuticociliatia</taxon>
        <taxon>Philasterida</taxon>
        <taxon>Pseudocohnilembidae</taxon>
        <taxon>Pseudocohnilembus</taxon>
    </lineage>
</organism>
<dbReference type="Gene3D" id="3.40.30.10">
    <property type="entry name" value="Glutaredoxin"/>
    <property type="match status" value="1"/>
</dbReference>
<accession>A0A0V0QHY6</accession>
<dbReference type="EMBL" id="LDAU01000162">
    <property type="protein sequence ID" value="KRX01837.1"/>
    <property type="molecule type" value="Genomic_DNA"/>
</dbReference>
<dbReference type="PANTHER" id="PTHR10438">
    <property type="entry name" value="THIOREDOXIN"/>
    <property type="match status" value="1"/>
</dbReference>